<dbReference type="CDD" id="cd00093">
    <property type="entry name" value="HTH_XRE"/>
    <property type="match status" value="1"/>
</dbReference>
<reference evidence="4" key="1">
    <citation type="submission" date="2019-02" db="EMBL/GenBank/DDBJ databases">
        <authorList>
            <person name="Gruber-Vodicka R. H."/>
            <person name="Seah K. B. B."/>
        </authorList>
    </citation>
    <scope>NUCLEOTIDE SEQUENCE</scope>
    <source>
        <strain evidence="4">BECK_DK161</strain>
    </source>
</reference>
<dbReference type="EMBL" id="CAADEY010000111">
    <property type="protein sequence ID" value="VFJ63756.1"/>
    <property type="molecule type" value="Genomic_DNA"/>
</dbReference>
<dbReference type="GO" id="GO:0003677">
    <property type="term" value="F:DNA binding"/>
    <property type="evidence" value="ECO:0007669"/>
    <property type="project" value="UniProtKB-KW"/>
</dbReference>
<dbReference type="PANTHER" id="PTHR36924">
    <property type="entry name" value="ANTITOXIN HIGA-1"/>
    <property type="match status" value="1"/>
</dbReference>
<evidence type="ECO:0000313" key="4">
    <source>
        <dbReference type="EMBL" id="VFJ63756.1"/>
    </source>
</evidence>
<dbReference type="InterPro" id="IPR010359">
    <property type="entry name" value="IrrE_HExxH"/>
</dbReference>
<dbReference type="InterPro" id="IPR001387">
    <property type="entry name" value="Cro/C1-type_HTH"/>
</dbReference>
<comment type="similarity">
    <text evidence="1">Belongs to the short-chain fatty acyl-CoA assimilation regulator (ScfR) family.</text>
</comment>
<dbReference type="SUPFAM" id="SSF47413">
    <property type="entry name" value="lambda repressor-like DNA-binding domains"/>
    <property type="match status" value="1"/>
</dbReference>
<evidence type="ECO:0000256" key="2">
    <source>
        <dbReference type="ARBA" id="ARBA00023125"/>
    </source>
</evidence>
<name>A0A450TAP4_9GAMM</name>
<dbReference type="Pfam" id="PF06114">
    <property type="entry name" value="Peptidase_M78"/>
    <property type="match status" value="1"/>
</dbReference>
<dbReference type="InterPro" id="IPR013430">
    <property type="entry name" value="Toxin_antidote_HigA"/>
</dbReference>
<sequence>MNNKYQPDFAIHPGEHLEEILETGAMTQAELAVRLGIHKKTINEIVKGKAPVSSEMALRLSKVFHYPAHLWNNMQRNYDETAARRAEQQRLARHLDWLKKIPVKEMIKRGWLDAHQEPNARLDAVLRFFGIASPDQWQTVWETHQVAYRQSRRLAPSNMAVSIWLRQGEIQARDIDCAPFDRKAFFSVLNEARALTRDPLEVFQGRLTGACARAGVALVFVPELPKTGISGCTRWLGGKAIIQLSLRYKSNDQLWFTFFHEAGHILKHGRKAVFLEGDGSDDEKEVEANTFARDKLIPPAAYRRFLAEWDGRSLAPIEAFAEKIGVAPGIVVGRLQFDRLLPRSHGNGLKVFYEWGD</sequence>
<dbReference type="PROSITE" id="PS50943">
    <property type="entry name" value="HTH_CROC1"/>
    <property type="match status" value="1"/>
</dbReference>
<dbReference type="PANTHER" id="PTHR36924:SF1">
    <property type="entry name" value="ANTITOXIN HIGA-1"/>
    <property type="match status" value="1"/>
</dbReference>
<dbReference type="Pfam" id="PF01381">
    <property type="entry name" value="HTH_3"/>
    <property type="match status" value="1"/>
</dbReference>
<dbReference type="InterPro" id="IPR010982">
    <property type="entry name" value="Lambda_DNA-bd_dom_sf"/>
</dbReference>
<proteinExistence type="inferred from homology"/>
<evidence type="ECO:0000259" key="3">
    <source>
        <dbReference type="PROSITE" id="PS50943"/>
    </source>
</evidence>
<dbReference type="AlphaFoldDB" id="A0A450TAP4"/>
<accession>A0A450TAP4</accession>
<gene>
    <name evidence="4" type="ORF">BECKDK2373C_GA0170839_111111</name>
</gene>
<protein>
    <submittedName>
        <fullName evidence="4">Addiction module antidote protein, HigA family</fullName>
    </submittedName>
</protein>
<organism evidence="4">
    <name type="scientific">Candidatus Kentrum sp. DK</name>
    <dbReference type="NCBI Taxonomy" id="2126562"/>
    <lineage>
        <taxon>Bacteria</taxon>
        <taxon>Pseudomonadati</taxon>
        <taxon>Pseudomonadota</taxon>
        <taxon>Gammaproteobacteria</taxon>
        <taxon>Candidatus Kentrum</taxon>
    </lineage>
</organism>
<dbReference type="NCBIfam" id="TIGR02607">
    <property type="entry name" value="antidote_HigA"/>
    <property type="match status" value="1"/>
</dbReference>
<dbReference type="Gene3D" id="1.10.260.40">
    <property type="entry name" value="lambda repressor-like DNA-binding domains"/>
    <property type="match status" value="1"/>
</dbReference>
<evidence type="ECO:0000256" key="1">
    <source>
        <dbReference type="ARBA" id="ARBA00007227"/>
    </source>
</evidence>
<dbReference type="SMART" id="SM00530">
    <property type="entry name" value="HTH_XRE"/>
    <property type="match status" value="1"/>
</dbReference>
<keyword evidence="2" id="KW-0238">DNA-binding</keyword>
<feature type="domain" description="HTH cro/C1-type" evidence="3">
    <location>
        <begin position="26"/>
        <end position="71"/>
    </location>
</feature>